<accession>A0A101XSL6</accession>
<comment type="caution">
    <text evidence="2">The sequence shown here is derived from an EMBL/GenBank/DDBJ whole genome shotgun (WGS) entry which is preliminary data.</text>
</comment>
<feature type="transmembrane region" description="Helical" evidence="1">
    <location>
        <begin position="12"/>
        <end position="31"/>
    </location>
</feature>
<reference evidence="2 3" key="1">
    <citation type="submission" date="2015-12" db="EMBL/GenBank/DDBJ databases">
        <title>Draft genome sequence of Acidibacillus ferrooxidans ITV001, isolated from a chalcopyrite acid mine drainage site in Brazil.</title>
        <authorList>
            <person name="Dall'Agnol H."/>
            <person name="Nancucheo I."/>
            <person name="Johnson B."/>
            <person name="Oliveira R."/>
            <person name="Leite L."/>
            <person name="Pylro V."/>
            <person name="Nunes G.L."/>
            <person name="Tzotzos G."/>
            <person name="Fernandes G.R."/>
            <person name="Dutra J."/>
            <person name="Orellana S.C."/>
            <person name="Oliveira G."/>
        </authorList>
    </citation>
    <scope>NUCLEOTIDE SEQUENCE [LARGE SCALE GENOMIC DNA]</scope>
    <source>
        <strain evidence="3">ITV01</strain>
    </source>
</reference>
<protein>
    <recommendedName>
        <fullName evidence="4">Stage III sporulation protein AF</fullName>
    </recommendedName>
</protein>
<evidence type="ECO:0000313" key="3">
    <source>
        <dbReference type="Proteomes" id="UP000053557"/>
    </source>
</evidence>
<keyword evidence="1" id="KW-1133">Transmembrane helix</keyword>
<organism evidence="2 3">
    <name type="scientific">Ferroacidibacillus organovorans</name>
    <dbReference type="NCBI Taxonomy" id="1765683"/>
    <lineage>
        <taxon>Bacteria</taxon>
        <taxon>Bacillati</taxon>
        <taxon>Bacillota</taxon>
        <taxon>Bacilli</taxon>
        <taxon>Bacillales</taxon>
        <taxon>Alicyclobacillaceae</taxon>
        <taxon>Ferroacidibacillus</taxon>
    </lineage>
</organism>
<dbReference type="RefSeq" id="WP_067712597.1">
    <property type="nucleotide sequence ID" value="NZ_LPVJ01000009.1"/>
</dbReference>
<dbReference type="Proteomes" id="UP000053557">
    <property type="component" value="Unassembled WGS sequence"/>
</dbReference>
<dbReference type="Pfam" id="PF09581">
    <property type="entry name" value="Spore_III_AF"/>
    <property type="match status" value="1"/>
</dbReference>
<keyword evidence="3" id="KW-1185">Reference proteome</keyword>
<sequence>MLPTASDWIRHLIVTILLATVLEWVLPSGAMQRVTRMVLGLVVMAMLLSPLRAFVLAHGNYNQFLASWFGPALSAQAVGNSTSLSYSNELAHTLKEDLSLGLSVNVLDVVVLTGNQADSSSQITGVRVLLGPSPAPKQTAALVTQQIAIQLGLNPSEVQIIQG</sequence>
<dbReference type="AlphaFoldDB" id="A0A101XSL6"/>
<dbReference type="InterPro" id="IPR014245">
    <property type="entry name" value="Spore_III_AF"/>
</dbReference>
<name>A0A101XSL6_9BACL</name>
<proteinExistence type="predicted"/>
<gene>
    <name evidence="2" type="ORF">ATW55_08125</name>
</gene>
<dbReference type="EMBL" id="LPVJ01000009">
    <property type="protein sequence ID" value="KUO96778.1"/>
    <property type="molecule type" value="Genomic_DNA"/>
</dbReference>
<evidence type="ECO:0000313" key="2">
    <source>
        <dbReference type="EMBL" id="KUO96778.1"/>
    </source>
</evidence>
<feature type="transmembrane region" description="Helical" evidence="1">
    <location>
        <begin position="37"/>
        <end position="57"/>
    </location>
</feature>
<evidence type="ECO:0000256" key="1">
    <source>
        <dbReference type="SAM" id="Phobius"/>
    </source>
</evidence>
<evidence type="ECO:0008006" key="4">
    <source>
        <dbReference type="Google" id="ProtNLM"/>
    </source>
</evidence>
<keyword evidence="1" id="KW-0812">Transmembrane</keyword>
<dbReference type="OrthoDB" id="2375554at2"/>
<keyword evidence="1" id="KW-0472">Membrane</keyword>